<keyword evidence="2" id="KW-1185">Reference proteome</keyword>
<evidence type="ECO:0000313" key="2">
    <source>
        <dbReference type="Proteomes" id="UP001186104"/>
    </source>
</evidence>
<evidence type="ECO:0000313" key="1">
    <source>
        <dbReference type="EMBL" id="MDV6303721.1"/>
    </source>
</evidence>
<reference evidence="1 2" key="1">
    <citation type="submission" date="2023-10" db="EMBL/GenBank/DDBJ databases">
        <title>Development of a sustainable strategy for remediation of hydrocarbon-contaminated territories based on the waste exchange concept.</title>
        <authorList>
            <person name="Krivoruchko A."/>
        </authorList>
    </citation>
    <scope>NUCLEOTIDE SEQUENCE [LARGE SCALE GENOMIC DNA]</scope>
    <source>
        <strain evidence="1 2">IEGM 1327</strain>
    </source>
</reference>
<dbReference type="RefSeq" id="WP_317533299.1">
    <property type="nucleotide sequence ID" value="NZ_JAWLKF010000007.1"/>
</dbReference>
<protein>
    <submittedName>
        <fullName evidence="1">Uncharacterized protein</fullName>
    </submittedName>
</protein>
<sequence>MDRTIEVQVLTSAERKGPRPTLYMLSRSGENEPSSSIWLRKGNAAEFFRDKNINVVLPLVGPASFYTDGENNDPRLGPYRF</sequence>
<comment type="caution">
    <text evidence="1">The sequence shown here is derived from an EMBL/GenBank/DDBJ whole genome shotgun (WGS) entry which is preliminary data.</text>
</comment>
<gene>
    <name evidence="1" type="ORF">R3P93_14245</name>
</gene>
<accession>A0ABU4D3M7</accession>
<dbReference type="EMBL" id="JAWLKF010000007">
    <property type="protein sequence ID" value="MDV6303721.1"/>
    <property type="molecule type" value="Genomic_DNA"/>
</dbReference>
<organism evidence="1 2">
    <name type="scientific">Rhodococcus cerastii</name>
    <dbReference type="NCBI Taxonomy" id="908616"/>
    <lineage>
        <taxon>Bacteria</taxon>
        <taxon>Bacillati</taxon>
        <taxon>Actinomycetota</taxon>
        <taxon>Actinomycetes</taxon>
        <taxon>Mycobacteriales</taxon>
        <taxon>Nocardiaceae</taxon>
        <taxon>Rhodococcus</taxon>
    </lineage>
</organism>
<dbReference type="InterPro" id="IPR029058">
    <property type="entry name" value="AB_hydrolase_fold"/>
</dbReference>
<dbReference type="Proteomes" id="UP001186104">
    <property type="component" value="Unassembled WGS sequence"/>
</dbReference>
<proteinExistence type="predicted"/>
<dbReference type="Gene3D" id="3.40.50.1820">
    <property type="entry name" value="alpha/beta hydrolase"/>
    <property type="match status" value="1"/>
</dbReference>
<name>A0ABU4D3M7_9NOCA</name>